<keyword evidence="3" id="KW-1185">Reference proteome</keyword>
<feature type="region of interest" description="Disordered" evidence="1">
    <location>
        <begin position="176"/>
        <end position="223"/>
    </location>
</feature>
<dbReference type="EMBL" id="MU002415">
    <property type="protein sequence ID" value="KAF2786733.1"/>
    <property type="molecule type" value="Genomic_DNA"/>
</dbReference>
<gene>
    <name evidence="2" type="ORF">K505DRAFT_343552</name>
</gene>
<evidence type="ECO:0000256" key="1">
    <source>
        <dbReference type="SAM" id="MobiDB-lite"/>
    </source>
</evidence>
<proteinExistence type="predicted"/>
<dbReference type="Proteomes" id="UP000799757">
    <property type="component" value="Unassembled WGS sequence"/>
</dbReference>
<accession>A0A6A6WS08</accession>
<name>A0A6A6WS08_9PLEO</name>
<feature type="compositionally biased region" description="Basic and acidic residues" evidence="1">
    <location>
        <begin position="199"/>
        <end position="210"/>
    </location>
</feature>
<feature type="compositionally biased region" description="Acidic residues" evidence="1">
    <location>
        <begin position="181"/>
        <end position="198"/>
    </location>
</feature>
<evidence type="ECO:0000313" key="3">
    <source>
        <dbReference type="Proteomes" id="UP000799757"/>
    </source>
</evidence>
<feature type="compositionally biased region" description="Polar residues" evidence="1">
    <location>
        <begin position="214"/>
        <end position="223"/>
    </location>
</feature>
<evidence type="ECO:0000313" key="2">
    <source>
        <dbReference type="EMBL" id="KAF2786733.1"/>
    </source>
</evidence>
<sequence length="223" mass="23385">MQAKKKRIEKRGDRERGAHQLGLQAAGSDVVQRLLASGLPGVVLPVELPEHPATGGCVSLEGVFDAGVFGEGVFGSVRASSGRAGMGTETAASRAPFEQEVPAGGAIMLEPVPPAERGVAAPGPSRRCAGRMDYISCGRAVEASRALDVWLGADGIASASIAGRELLRVEAGIRTGRIEEVPDSEEDEDEDEENEENEDRVGEEGKDVARSRQRTTPGLTSVL</sequence>
<protein>
    <submittedName>
        <fullName evidence="2">Uncharacterized protein</fullName>
    </submittedName>
</protein>
<organism evidence="2 3">
    <name type="scientific">Melanomma pulvis-pyrius CBS 109.77</name>
    <dbReference type="NCBI Taxonomy" id="1314802"/>
    <lineage>
        <taxon>Eukaryota</taxon>
        <taxon>Fungi</taxon>
        <taxon>Dikarya</taxon>
        <taxon>Ascomycota</taxon>
        <taxon>Pezizomycotina</taxon>
        <taxon>Dothideomycetes</taxon>
        <taxon>Pleosporomycetidae</taxon>
        <taxon>Pleosporales</taxon>
        <taxon>Melanommataceae</taxon>
        <taxon>Melanomma</taxon>
    </lineage>
</organism>
<feature type="region of interest" description="Disordered" evidence="1">
    <location>
        <begin position="1"/>
        <end position="21"/>
    </location>
</feature>
<reference evidence="2" key="1">
    <citation type="journal article" date="2020" name="Stud. Mycol.">
        <title>101 Dothideomycetes genomes: a test case for predicting lifestyles and emergence of pathogens.</title>
        <authorList>
            <person name="Haridas S."/>
            <person name="Albert R."/>
            <person name="Binder M."/>
            <person name="Bloem J."/>
            <person name="Labutti K."/>
            <person name="Salamov A."/>
            <person name="Andreopoulos B."/>
            <person name="Baker S."/>
            <person name="Barry K."/>
            <person name="Bills G."/>
            <person name="Bluhm B."/>
            <person name="Cannon C."/>
            <person name="Castanera R."/>
            <person name="Culley D."/>
            <person name="Daum C."/>
            <person name="Ezra D."/>
            <person name="Gonzalez J."/>
            <person name="Henrissat B."/>
            <person name="Kuo A."/>
            <person name="Liang C."/>
            <person name="Lipzen A."/>
            <person name="Lutzoni F."/>
            <person name="Magnuson J."/>
            <person name="Mondo S."/>
            <person name="Nolan M."/>
            <person name="Ohm R."/>
            <person name="Pangilinan J."/>
            <person name="Park H.-J."/>
            <person name="Ramirez L."/>
            <person name="Alfaro M."/>
            <person name="Sun H."/>
            <person name="Tritt A."/>
            <person name="Yoshinaga Y."/>
            <person name="Zwiers L.-H."/>
            <person name="Turgeon B."/>
            <person name="Goodwin S."/>
            <person name="Spatafora J."/>
            <person name="Crous P."/>
            <person name="Grigoriev I."/>
        </authorList>
    </citation>
    <scope>NUCLEOTIDE SEQUENCE</scope>
    <source>
        <strain evidence="2">CBS 109.77</strain>
    </source>
</reference>
<dbReference type="AlphaFoldDB" id="A0A6A6WS08"/>